<dbReference type="STRING" id="1182542.W9YG86"/>
<sequence length="382" mass="42140">MPAGLDIERTYNLNGTMSPYAQHLIISTGRSDWTSRIEDERDTAVWGRFTAEIKAVLGRGGEFHDPFNNIIISTSSFKPWQLAKRDVLMQRQTGKDQVVSVQAQSEVDALLFPAFLHVRGLNLDADPDLLRKFVRSSLLPEPDRLHPIYSDLSDSERRAKTRDVGAGRFLVRPSVEAPTILICSHGQRDSRCGILGPLLHAEFARYMDQRQVDERGVRLVPRTGEFIRRDDAPRGSSIEASTGAGSGTSADEDDGVSSQLSRSPSSSSPDPTKHIDKRINVNVGMLSHVGGHKWAGNVILYIPPTFASHRPSSASSSSSSRARSSLSNLYPRPHPLAGMGIWYGRVEPRHVEGIVEQTLMQGKVIRELFRGGVSTTGEILRL</sequence>
<evidence type="ECO:0000256" key="1">
    <source>
        <dbReference type="ARBA" id="ARBA00038208"/>
    </source>
</evidence>
<feature type="compositionally biased region" description="Low complexity" evidence="3">
    <location>
        <begin position="257"/>
        <end position="270"/>
    </location>
</feature>
<dbReference type="Proteomes" id="UP000019478">
    <property type="component" value="Unassembled WGS sequence"/>
</dbReference>
<gene>
    <name evidence="4" type="ORF">A1O3_00096</name>
</gene>
<feature type="region of interest" description="Disordered" evidence="3">
    <location>
        <begin position="228"/>
        <end position="275"/>
    </location>
</feature>
<reference evidence="4 5" key="1">
    <citation type="submission" date="2013-03" db="EMBL/GenBank/DDBJ databases">
        <title>The Genome Sequence of Capronia epimyces CBS 606.96.</title>
        <authorList>
            <consortium name="The Broad Institute Genomics Platform"/>
            <person name="Cuomo C."/>
            <person name="de Hoog S."/>
            <person name="Gorbushina A."/>
            <person name="Walker B."/>
            <person name="Young S.K."/>
            <person name="Zeng Q."/>
            <person name="Gargeya S."/>
            <person name="Fitzgerald M."/>
            <person name="Haas B."/>
            <person name="Abouelleil A."/>
            <person name="Allen A.W."/>
            <person name="Alvarado L."/>
            <person name="Arachchi H.M."/>
            <person name="Berlin A.M."/>
            <person name="Chapman S.B."/>
            <person name="Gainer-Dewar J."/>
            <person name="Goldberg J."/>
            <person name="Griggs A."/>
            <person name="Gujja S."/>
            <person name="Hansen M."/>
            <person name="Howarth C."/>
            <person name="Imamovic A."/>
            <person name="Ireland A."/>
            <person name="Larimer J."/>
            <person name="McCowan C."/>
            <person name="Murphy C."/>
            <person name="Pearson M."/>
            <person name="Poon T.W."/>
            <person name="Priest M."/>
            <person name="Roberts A."/>
            <person name="Saif S."/>
            <person name="Shea T."/>
            <person name="Sisk P."/>
            <person name="Sykes S."/>
            <person name="Wortman J."/>
            <person name="Nusbaum C."/>
            <person name="Birren B."/>
        </authorList>
    </citation>
    <scope>NUCLEOTIDE SEQUENCE [LARGE SCALE GENOMIC DNA]</scope>
    <source>
        <strain evidence="4 5">CBS 606.96</strain>
    </source>
</reference>
<comment type="caution">
    <text evidence="4">The sequence shown here is derived from an EMBL/GenBank/DDBJ whole genome shotgun (WGS) entry which is preliminary data.</text>
</comment>
<dbReference type="eggNOG" id="ENOG502QS3W">
    <property type="taxonomic scope" value="Eukaryota"/>
</dbReference>
<feature type="compositionally biased region" description="Low complexity" evidence="3">
    <location>
        <begin position="309"/>
        <end position="327"/>
    </location>
</feature>
<evidence type="ECO:0000313" key="4">
    <source>
        <dbReference type="EMBL" id="EXJ91548.1"/>
    </source>
</evidence>
<accession>W9YG86</accession>
<evidence type="ECO:0000313" key="5">
    <source>
        <dbReference type="Proteomes" id="UP000019478"/>
    </source>
</evidence>
<feature type="region of interest" description="Disordered" evidence="3">
    <location>
        <begin position="309"/>
        <end position="329"/>
    </location>
</feature>
<dbReference type="Pfam" id="PF06999">
    <property type="entry name" value="Suc_Fer-like"/>
    <property type="match status" value="1"/>
</dbReference>
<dbReference type="GeneID" id="19164238"/>
<dbReference type="InterPro" id="IPR009737">
    <property type="entry name" value="Aim32/Apd1-like"/>
</dbReference>
<protein>
    <recommendedName>
        <fullName evidence="2">Altered inheritance of mitochondria protein 32</fullName>
    </recommendedName>
</protein>
<name>W9YG86_9EURO</name>
<evidence type="ECO:0000256" key="2">
    <source>
        <dbReference type="ARBA" id="ARBA00040895"/>
    </source>
</evidence>
<dbReference type="Gene3D" id="3.40.30.10">
    <property type="entry name" value="Glutaredoxin"/>
    <property type="match status" value="1"/>
</dbReference>
<dbReference type="OrthoDB" id="10253744at2759"/>
<dbReference type="PANTHER" id="PTHR31902:SF7">
    <property type="entry name" value="ALTERED INHERITANCE OF MITOCHONDRIA PROTEIN 32"/>
    <property type="match status" value="1"/>
</dbReference>
<dbReference type="EMBL" id="AMGY01000001">
    <property type="protein sequence ID" value="EXJ91548.1"/>
    <property type="molecule type" value="Genomic_DNA"/>
</dbReference>
<evidence type="ECO:0000256" key="3">
    <source>
        <dbReference type="SAM" id="MobiDB-lite"/>
    </source>
</evidence>
<dbReference type="PANTHER" id="PTHR31902">
    <property type="entry name" value="ACTIN PATCHES DISTAL PROTEIN 1"/>
    <property type="match status" value="1"/>
</dbReference>
<dbReference type="AlphaFoldDB" id="W9YG86"/>
<comment type="similarity">
    <text evidence="1">Belongs to the AIM32 family.</text>
</comment>
<dbReference type="HOGENOM" id="CLU_044499_0_0_1"/>
<dbReference type="RefSeq" id="XP_007728438.1">
    <property type="nucleotide sequence ID" value="XM_007730248.1"/>
</dbReference>
<proteinExistence type="inferred from homology"/>
<organism evidence="4 5">
    <name type="scientific">Capronia epimyces CBS 606.96</name>
    <dbReference type="NCBI Taxonomy" id="1182542"/>
    <lineage>
        <taxon>Eukaryota</taxon>
        <taxon>Fungi</taxon>
        <taxon>Dikarya</taxon>
        <taxon>Ascomycota</taxon>
        <taxon>Pezizomycotina</taxon>
        <taxon>Eurotiomycetes</taxon>
        <taxon>Chaetothyriomycetidae</taxon>
        <taxon>Chaetothyriales</taxon>
        <taxon>Herpotrichiellaceae</taxon>
        <taxon>Capronia</taxon>
    </lineage>
</organism>
<keyword evidence="5" id="KW-1185">Reference proteome</keyword>